<dbReference type="OMA" id="YIMEADI"/>
<proteinExistence type="predicted"/>
<organism evidence="1 2">
    <name type="scientific">Escherichia coli</name>
    <dbReference type="NCBI Taxonomy" id="562"/>
    <lineage>
        <taxon>Bacteria</taxon>
        <taxon>Pseudomonadati</taxon>
        <taxon>Pseudomonadota</taxon>
        <taxon>Gammaproteobacteria</taxon>
        <taxon>Enterobacterales</taxon>
        <taxon>Enterobacteriaceae</taxon>
        <taxon>Escherichia</taxon>
    </lineage>
</organism>
<reference evidence="1 2" key="1">
    <citation type="submission" date="2018-06" db="EMBL/GenBank/DDBJ databases">
        <authorList>
            <consortium name="Pathogen Informatics"/>
            <person name="Doyle S."/>
        </authorList>
    </citation>
    <scope>NUCLEOTIDE SEQUENCE [LARGE SCALE GENOMIC DNA]</scope>
    <source>
        <strain evidence="1 2">NCTC8960</strain>
    </source>
</reference>
<evidence type="ECO:0000313" key="1">
    <source>
        <dbReference type="EMBL" id="STN12020.1"/>
    </source>
</evidence>
<name>A0A0K3W518_ECOLX</name>
<gene>
    <name evidence="1" type="ORF">NCTC8960_02258</name>
</gene>
<dbReference type="AlphaFoldDB" id="A0A0K3W518"/>
<dbReference type="EMBL" id="UGFO01000006">
    <property type="protein sequence ID" value="STN12020.1"/>
    <property type="molecule type" value="Genomic_DNA"/>
</dbReference>
<accession>A0A0K3W518</accession>
<dbReference type="Proteomes" id="UP000255057">
    <property type="component" value="Unassembled WGS sequence"/>
</dbReference>
<evidence type="ECO:0000313" key="2">
    <source>
        <dbReference type="Proteomes" id="UP000255057"/>
    </source>
</evidence>
<sequence>MMLTLDEIGQSVRNNIQLIIDHVGLPLAVGPLSDDDYKILCGGYGELEWDYALSTYGNSREKYEFCIKLVQQGRVQGIPSGAAICVYGVEENIFRIHMIERFSREDESHPLKGRMVLLTLMSAFIFCKAVECKVVHIVEPVPELVQYYESFGFRMEQCGYVMSAVIDELQDIFLKFAQ</sequence>
<protein>
    <submittedName>
        <fullName evidence="1">Uncharacterized protein</fullName>
    </submittedName>
</protein>